<feature type="signal peptide" evidence="1">
    <location>
        <begin position="1"/>
        <end position="18"/>
    </location>
</feature>
<dbReference type="EMBL" id="JBIPKE010000012">
    <property type="protein sequence ID" value="MFH6982748.1"/>
    <property type="molecule type" value="Genomic_DNA"/>
</dbReference>
<proteinExistence type="predicted"/>
<dbReference type="RefSeq" id="WP_159579055.1">
    <property type="nucleotide sequence ID" value="NZ_JBIPKE010000012.1"/>
</dbReference>
<keyword evidence="3" id="KW-1185">Reference proteome</keyword>
<name>A0ABW7N5D3_9BACT</name>
<comment type="caution">
    <text evidence="2">The sequence shown here is derived from an EMBL/GenBank/DDBJ whole genome shotgun (WGS) entry which is preliminary data.</text>
</comment>
<keyword evidence="1" id="KW-0732">Signal</keyword>
<evidence type="ECO:0000256" key="1">
    <source>
        <dbReference type="SAM" id="SignalP"/>
    </source>
</evidence>
<reference evidence="2 3" key="1">
    <citation type="journal article" date="2013" name="Int. J. Syst. Evol. Microbiol.">
        <title>Marinoscillum luteum sp. nov., isolated from marine sediment.</title>
        <authorList>
            <person name="Cha I.T."/>
            <person name="Park S.J."/>
            <person name="Kim S.J."/>
            <person name="Kim J.G."/>
            <person name="Jung M.Y."/>
            <person name="Shin K.S."/>
            <person name="Kwon K.K."/>
            <person name="Yang S.H."/>
            <person name="Seo Y.S."/>
            <person name="Rhee S.K."/>
        </authorList>
    </citation>
    <scope>NUCLEOTIDE SEQUENCE [LARGE SCALE GENOMIC DNA]</scope>
    <source>
        <strain evidence="2 3">KCTC 23939</strain>
    </source>
</reference>
<protein>
    <recommendedName>
        <fullName evidence="4">Transporter</fullName>
    </recommendedName>
</protein>
<accession>A0ABW7N5D3</accession>
<evidence type="ECO:0000313" key="3">
    <source>
        <dbReference type="Proteomes" id="UP001610063"/>
    </source>
</evidence>
<gene>
    <name evidence="2" type="ORF">ACHKAR_04820</name>
</gene>
<evidence type="ECO:0000313" key="2">
    <source>
        <dbReference type="EMBL" id="MFH6982748.1"/>
    </source>
</evidence>
<evidence type="ECO:0008006" key="4">
    <source>
        <dbReference type="Google" id="ProtNLM"/>
    </source>
</evidence>
<organism evidence="2 3">
    <name type="scientific">Marinoscillum luteum</name>
    <dbReference type="NCBI Taxonomy" id="861051"/>
    <lineage>
        <taxon>Bacteria</taxon>
        <taxon>Pseudomonadati</taxon>
        <taxon>Bacteroidota</taxon>
        <taxon>Cytophagia</taxon>
        <taxon>Cytophagales</taxon>
        <taxon>Reichenbachiellaceae</taxon>
        <taxon>Marinoscillum</taxon>
    </lineage>
</organism>
<feature type="chain" id="PRO_5046205777" description="Transporter" evidence="1">
    <location>
        <begin position="19"/>
        <end position="314"/>
    </location>
</feature>
<sequence length="314" mass="35478">MRHFITALIIFSAYLSHAQGCSDAGFCTMGAMKPDQAYSKKVNFKLRSLELNYYRGTSLLTPVITVFTSDMTFGINDYYAIQVKVPYQMVTGSLGETQGLGDLSISASRSIRLANGSTVGITLGGKIPSGKSDIENNHSEFGSGDLPMYYQVSLGSYDAVAGASYINEKWLFATGIQRPLIHQNENDFRWGKWPDYPDPSYIRKYNLANDLKRGTDVMLRAERNFRFINFNFGIGALAIYRITKDEVYNFNEDKREKLNGTTGLAFNMLANVGYQFNINNSVKLIYGQKFMDREVNPDGLTRHNVFSFSYVYRF</sequence>
<dbReference type="Proteomes" id="UP001610063">
    <property type="component" value="Unassembled WGS sequence"/>
</dbReference>